<accession>E6TS95</accession>
<protein>
    <submittedName>
        <fullName evidence="1">Uncharacterized protein</fullName>
    </submittedName>
</protein>
<dbReference type="AlphaFoldDB" id="E6TS95"/>
<reference evidence="1 2" key="1">
    <citation type="submission" date="2010-12" db="EMBL/GenBank/DDBJ databases">
        <title>Complete sequence of Bacillus cellulosilyticus DSM 2522.</title>
        <authorList>
            <consortium name="US DOE Joint Genome Institute"/>
            <person name="Lucas S."/>
            <person name="Copeland A."/>
            <person name="Lapidus A."/>
            <person name="Cheng J.-F."/>
            <person name="Bruce D."/>
            <person name="Goodwin L."/>
            <person name="Pitluck S."/>
            <person name="Chertkov O."/>
            <person name="Detter J.C."/>
            <person name="Han C."/>
            <person name="Tapia R."/>
            <person name="Land M."/>
            <person name="Hauser L."/>
            <person name="Jeffries C."/>
            <person name="Kyrpides N."/>
            <person name="Ivanova N."/>
            <person name="Mikhailova N."/>
            <person name="Brumm P."/>
            <person name="Mead D."/>
            <person name="Woyke T."/>
        </authorList>
    </citation>
    <scope>NUCLEOTIDE SEQUENCE [LARGE SCALE GENOMIC DNA]</scope>
    <source>
        <strain evidence="2">ATCC 21833 / DSM 2522 / FERM P-1141 / JCM 9156 / N-4</strain>
    </source>
</reference>
<evidence type="ECO:0000313" key="2">
    <source>
        <dbReference type="Proteomes" id="UP000001401"/>
    </source>
</evidence>
<dbReference type="HOGENOM" id="CLU_117584_2_0_9"/>
<name>E6TS95_EVAC2</name>
<organism evidence="1 2">
    <name type="scientific">Evansella cellulosilytica (strain ATCC 21833 / DSM 2522 / FERM P-1141 / JCM 9156 / N-4)</name>
    <name type="common">Bacillus cellulosilyticus</name>
    <dbReference type="NCBI Taxonomy" id="649639"/>
    <lineage>
        <taxon>Bacteria</taxon>
        <taxon>Bacillati</taxon>
        <taxon>Bacillota</taxon>
        <taxon>Bacilli</taxon>
        <taxon>Bacillales</taxon>
        <taxon>Bacillaceae</taxon>
        <taxon>Evansella</taxon>
    </lineage>
</organism>
<sequence>MELARYHIQSERAITGIASQRPEMTIRQRPADMEIKQELNGNLRISSTAAKLFINQTEAFADADLKGPLRRSNEWHSSTKQKVYQYIAKTMREGEQYKSIENGGNAIANVARQNGERAPKSYNVSTVPQPFRVKIDHVPSEVRVQADWPEPSIRFHKNEPDITIPKWQSNVYIQQKNAIHFSVTGNQVDRGL</sequence>
<dbReference type="Pfam" id="PF20074">
    <property type="entry name" value="DUF6470"/>
    <property type="match status" value="1"/>
</dbReference>
<keyword evidence="2" id="KW-1185">Reference proteome</keyword>
<dbReference type="KEGG" id="bco:Bcell_3623"/>
<evidence type="ECO:0000313" key="1">
    <source>
        <dbReference type="EMBL" id="ADU31864.1"/>
    </source>
</evidence>
<dbReference type="InterPro" id="IPR045527">
    <property type="entry name" value="DUF6470"/>
</dbReference>
<dbReference type="OrthoDB" id="2112831at2"/>
<dbReference type="EMBL" id="CP002394">
    <property type="protein sequence ID" value="ADU31864.1"/>
    <property type="molecule type" value="Genomic_DNA"/>
</dbReference>
<dbReference type="STRING" id="649639.Bcell_3623"/>
<dbReference type="Proteomes" id="UP000001401">
    <property type="component" value="Chromosome"/>
</dbReference>
<dbReference type="eggNOG" id="ENOG5031RPF">
    <property type="taxonomic scope" value="Bacteria"/>
</dbReference>
<gene>
    <name evidence="1" type="ordered locus">Bcell_3623</name>
</gene>
<dbReference type="RefSeq" id="WP_013490195.1">
    <property type="nucleotide sequence ID" value="NC_014829.1"/>
</dbReference>
<proteinExistence type="predicted"/>